<accession>A0ABT1X7K3</accession>
<keyword evidence="4" id="KW-1185">Reference proteome</keyword>
<comment type="caution">
    <text evidence="3">The sequence shown here is derived from an EMBL/GenBank/DDBJ whole genome shotgun (WGS) entry which is preliminary data.</text>
</comment>
<sequence length="311" mass="33425">MTQAGRGGPAAAPVVYLDGYEGPIDFLLELARAQKVDLARLSIVALVDQYVAAVGAPGAKATLAERGEWLIAASWLVLLKSKLLVHTEDEEPVPEAERLRESLHRAEQHRQARALAGWLERRPQLGREIFARGAPENTADAVTGQVGDLLDLFLACFDLLDVPTPSKEGPQRYVPPTPDVYALTEAIERLRARLQERREGGELDIFVRDSWGHAGSALRRRSGTAGTFLASLELTRQGVLSVDQAEAFGPIILTIVPTGGADEPDAGDDPSSEVVDSDRPSRHAGVGNRGRPRLAGSPVQQGRTGNVGSRS</sequence>
<dbReference type="EMBL" id="JANJOU010000018">
    <property type="protein sequence ID" value="MCR0984087.1"/>
    <property type="molecule type" value="Genomic_DNA"/>
</dbReference>
<evidence type="ECO:0000256" key="2">
    <source>
        <dbReference type="SAM" id="MobiDB-lite"/>
    </source>
</evidence>
<dbReference type="RefSeq" id="WP_257717744.1">
    <property type="nucleotide sequence ID" value="NZ_JANJOU010000018.1"/>
</dbReference>
<dbReference type="Gene3D" id="6.10.250.2410">
    <property type="match status" value="1"/>
</dbReference>
<feature type="compositionally biased region" description="Acidic residues" evidence="2">
    <location>
        <begin position="262"/>
        <end position="271"/>
    </location>
</feature>
<dbReference type="PANTHER" id="PTHR33969:SF2">
    <property type="entry name" value="SEGREGATION AND CONDENSATION PROTEIN A"/>
    <property type="match status" value="1"/>
</dbReference>
<dbReference type="InterPro" id="IPR003768">
    <property type="entry name" value="ScpA"/>
</dbReference>
<evidence type="ECO:0000256" key="1">
    <source>
        <dbReference type="ARBA" id="ARBA00044777"/>
    </source>
</evidence>
<name>A0ABT1X7K3_9PROT</name>
<proteinExistence type="predicted"/>
<dbReference type="PANTHER" id="PTHR33969">
    <property type="entry name" value="SEGREGATION AND CONDENSATION PROTEIN A"/>
    <property type="match status" value="1"/>
</dbReference>
<feature type="region of interest" description="Disordered" evidence="2">
    <location>
        <begin position="259"/>
        <end position="311"/>
    </location>
</feature>
<dbReference type="Pfam" id="PF02616">
    <property type="entry name" value="SMC_ScpA"/>
    <property type="match status" value="1"/>
</dbReference>
<reference evidence="3 4" key="1">
    <citation type="submission" date="2022-06" db="EMBL/GenBank/DDBJ databases">
        <title>Roseomonas CN29.</title>
        <authorList>
            <person name="Cheng Y."/>
            <person name="He X."/>
        </authorList>
    </citation>
    <scope>NUCLEOTIDE SEQUENCE [LARGE SCALE GENOMIC DNA]</scope>
    <source>
        <strain evidence="3 4">CN29</strain>
    </source>
</reference>
<dbReference type="Proteomes" id="UP001524642">
    <property type="component" value="Unassembled WGS sequence"/>
</dbReference>
<evidence type="ECO:0000313" key="3">
    <source>
        <dbReference type="EMBL" id="MCR0984087.1"/>
    </source>
</evidence>
<feature type="compositionally biased region" description="Polar residues" evidence="2">
    <location>
        <begin position="298"/>
        <end position="311"/>
    </location>
</feature>
<evidence type="ECO:0000313" key="4">
    <source>
        <dbReference type="Proteomes" id="UP001524642"/>
    </source>
</evidence>
<protein>
    <recommendedName>
        <fullName evidence="1">Segregation and condensation protein A</fullName>
    </recommendedName>
</protein>
<organism evidence="3 4">
    <name type="scientific">Roseomonas populi</name>
    <dbReference type="NCBI Taxonomy" id="3121582"/>
    <lineage>
        <taxon>Bacteria</taxon>
        <taxon>Pseudomonadati</taxon>
        <taxon>Pseudomonadota</taxon>
        <taxon>Alphaproteobacteria</taxon>
        <taxon>Acetobacterales</taxon>
        <taxon>Roseomonadaceae</taxon>
        <taxon>Roseomonas</taxon>
    </lineage>
</organism>
<gene>
    <name evidence="3" type="ORF">NRP21_18690</name>
</gene>